<dbReference type="Proteomes" id="UP000694680">
    <property type="component" value="Chromosome 15"/>
</dbReference>
<reference evidence="2" key="2">
    <citation type="submission" date="2025-08" db="UniProtKB">
        <authorList>
            <consortium name="Ensembl"/>
        </authorList>
    </citation>
    <scope>IDENTIFICATION</scope>
</reference>
<accession>A0A8C5HE26</accession>
<feature type="region of interest" description="Disordered" evidence="1">
    <location>
        <begin position="83"/>
        <end position="113"/>
    </location>
</feature>
<protein>
    <submittedName>
        <fullName evidence="2">Uncharacterized protein</fullName>
    </submittedName>
</protein>
<proteinExistence type="predicted"/>
<name>A0A8C5HE26_GOUWI</name>
<reference evidence="2" key="1">
    <citation type="submission" date="2020-06" db="EMBL/GenBank/DDBJ databases">
        <authorList>
            <consortium name="Wellcome Sanger Institute Data Sharing"/>
        </authorList>
    </citation>
    <scope>NUCLEOTIDE SEQUENCE [LARGE SCALE GENOMIC DNA]</scope>
</reference>
<evidence type="ECO:0000313" key="2">
    <source>
        <dbReference type="Ensembl" id="ENSGWIP00000043434.1"/>
    </source>
</evidence>
<evidence type="ECO:0000256" key="1">
    <source>
        <dbReference type="SAM" id="MobiDB-lite"/>
    </source>
</evidence>
<sequence length="130" mass="14300">MDMVDTFNYLIPSDQLDDSPIIGQKLECESRNEFGTGIGLEDSLKNMLSDTDPMFGCSSTQFNLLDHEDPAFQIAGSASMSIKRGPKVSPVPLPNMEPTEFKRPVGRPKKNPLDLASGKMMLRNASSHII</sequence>
<reference evidence="2" key="3">
    <citation type="submission" date="2025-09" db="UniProtKB">
        <authorList>
            <consortium name="Ensembl"/>
        </authorList>
    </citation>
    <scope>IDENTIFICATION</scope>
</reference>
<keyword evidence="3" id="KW-1185">Reference proteome</keyword>
<evidence type="ECO:0000313" key="3">
    <source>
        <dbReference type="Proteomes" id="UP000694680"/>
    </source>
</evidence>
<dbReference type="AlphaFoldDB" id="A0A8C5HE26"/>
<organism evidence="2 3">
    <name type="scientific">Gouania willdenowi</name>
    <name type="common">Blunt-snouted clingfish</name>
    <name type="synonym">Lepadogaster willdenowi</name>
    <dbReference type="NCBI Taxonomy" id="441366"/>
    <lineage>
        <taxon>Eukaryota</taxon>
        <taxon>Metazoa</taxon>
        <taxon>Chordata</taxon>
        <taxon>Craniata</taxon>
        <taxon>Vertebrata</taxon>
        <taxon>Euteleostomi</taxon>
        <taxon>Actinopterygii</taxon>
        <taxon>Neopterygii</taxon>
        <taxon>Teleostei</taxon>
        <taxon>Neoteleostei</taxon>
        <taxon>Acanthomorphata</taxon>
        <taxon>Ovalentaria</taxon>
        <taxon>Blenniimorphae</taxon>
        <taxon>Blenniiformes</taxon>
        <taxon>Gobiesocoidei</taxon>
        <taxon>Gobiesocidae</taxon>
        <taxon>Gobiesocinae</taxon>
        <taxon>Gouania</taxon>
    </lineage>
</organism>
<dbReference type="Ensembl" id="ENSGWIT00000047116.1">
    <property type="protein sequence ID" value="ENSGWIP00000043434.1"/>
    <property type="gene ID" value="ENSGWIG00000021710.1"/>
</dbReference>